<feature type="transmembrane region" description="Helical" evidence="2">
    <location>
        <begin position="492"/>
        <end position="514"/>
    </location>
</feature>
<name>A0A0D3JFX0_EMIH1</name>
<reference evidence="3" key="2">
    <citation type="submission" date="2024-10" db="UniProtKB">
        <authorList>
            <consortium name="EnsemblProtists"/>
        </authorList>
    </citation>
    <scope>IDENTIFICATION</scope>
</reference>
<feature type="compositionally biased region" description="Low complexity" evidence="1">
    <location>
        <begin position="31"/>
        <end position="42"/>
    </location>
</feature>
<feature type="transmembrane region" description="Helical" evidence="2">
    <location>
        <begin position="349"/>
        <end position="371"/>
    </location>
</feature>
<dbReference type="AlphaFoldDB" id="A0A0D3JFX0"/>
<feature type="region of interest" description="Disordered" evidence="1">
    <location>
        <begin position="831"/>
        <end position="862"/>
    </location>
</feature>
<dbReference type="RefSeq" id="XP_005774834.1">
    <property type="nucleotide sequence ID" value="XM_005774777.1"/>
</dbReference>
<feature type="transmembrane region" description="Helical" evidence="2">
    <location>
        <begin position="318"/>
        <end position="343"/>
    </location>
</feature>
<feature type="transmembrane region" description="Helical" evidence="2">
    <location>
        <begin position="168"/>
        <end position="194"/>
    </location>
</feature>
<evidence type="ECO:0000256" key="2">
    <source>
        <dbReference type="SAM" id="Phobius"/>
    </source>
</evidence>
<accession>A0A0D3JFX0</accession>
<feature type="transmembrane region" description="Helical" evidence="2">
    <location>
        <begin position="462"/>
        <end position="485"/>
    </location>
</feature>
<feature type="transmembrane region" description="Helical" evidence="2">
    <location>
        <begin position="391"/>
        <end position="417"/>
    </location>
</feature>
<dbReference type="eggNOG" id="ENOG502RYKC">
    <property type="taxonomic scope" value="Eukaryota"/>
</dbReference>
<feature type="transmembrane region" description="Helical" evidence="2">
    <location>
        <begin position="677"/>
        <end position="698"/>
    </location>
</feature>
<organism evidence="3 4">
    <name type="scientific">Emiliania huxleyi (strain CCMP1516)</name>
    <dbReference type="NCBI Taxonomy" id="280463"/>
    <lineage>
        <taxon>Eukaryota</taxon>
        <taxon>Haptista</taxon>
        <taxon>Haptophyta</taxon>
        <taxon>Prymnesiophyceae</taxon>
        <taxon>Isochrysidales</taxon>
        <taxon>Noelaerhabdaceae</taxon>
        <taxon>Emiliania</taxon>
    </lineage>
</organism>
<dbReference type="PaxDb" id="2903-EOD22405"/>
<evidence type="ECO:0000313" key="3">
    <source>
        <dbReference type="EnsemblProtists" id="EOD22405"/>
    </source>
</evidence>
<dbReference type="Proteomes" id="UP000013827">
    <property type="component" value="Unassembled WGS sequence"/>
</dbReference>
<keyword evidence="4" id="KW-1185">Reference proteome</keyword>
<feature type="transmembrane region" description="Helical" evidence="2">
    <location>
        <begin position="786"/>
        <end position="805"/>
    </location>
</feature>
<feature type="transmembrane region" description="Helical" evidence="2">
    <location>
        <begin position="105"/>
        <end position="124"/>
    </location>
</feature>
<dbReference type="EnsemblProtists" id="EOD22405">
    <property type="protein sequence ID" value="EOD22405"/>
    <property type="gene ID" value="EMIHUDRAFT_458188"/>
</dbReference>
<dbReference type="GeneID" id="17267950"/>
<reference evidence="4" key="1">
    <citation type="journal article" date="2013" name="Nature">
        <title>Pan genome of the phytoplankton Emiliania underpins its global distribution.</title>
        <authorList>
            <person name="Read B.A."/>
            <person name="Kegel J."/>
            <person name="Klute M.J."/>
            <person name="Kuo A."/>
            <person name="Lefebvre S.C."/>
            <person name="Maumus F."/>
            <person name="Mayer C."/>
            <person name="Miller J."/>
            <person name="Monier A."/>
            <person name="Salamov A."/>
            <person name="Young J."/>
            <person name="Aguilar M."/>
            <person name="Claverie J.M."/>
            <person name="Frickenhaus S."/>
            <person name="Gonzalez K."/>
            <person name="Herman E.K."/>
            <person name="Lin Y.C."/>
            <person name="Napier J."/>
            <person name="Ogata H."/>
            <person name="Sarno A.F."/>
            <person name="Shmutz J."/>
            <person name="Schroeder D."/>
            <person name="de Vargas C."/>
            <person name="Verret F."/>
            <person name="von Dassow P."/>
            <person name="Valentin K."/>
            <person name="Van de Peer Y."/>
            <person name="Wheeler G."/>
            <person name="Dacks J.B."/>
            <person name="Delwiche C.F."/>
            <person name="Dyhrman S.T."/>
            <person name="Glockner G."/>
            <person name="John U."/>
            <person name="Richards T."/>
            <person name="Worden A.Z."/>
            <person name="Zhang X."/>
            <person name="Grigoriev I.V."/>
            <person name="Allen A.E."/>
            <person name="Bidle K."/>
            <person name="Borodovsky M."/>
            <person name="Bowler C."/>
            <person name="Brownlee C."/>
            <person name="Cock J.M."/>
            <person name="Elias M."/>
            <person name="Gladyshev V.N."/>
            <person name="Groth M."/>
            <person name="Guda C."/>
            <person name="Hadaegh A."/>
            <person name="Iglesias-Rodriguez M.D."/>
            <person name="Jenkins J."/>
            <person name="Jones B.M."/>
            <person name="Lawson T."/>
            <person name="Leese F."/>
            <person name="Lindquist E."/>
            <person name="Lobanov A."/>
            <person name="Lomsadze A."/>
            <person name="Malik S.B."/>
            <person name="Marsh M.E."/>
            <person name="Mackinder L."/>
            <person name="Mock T."/>
            <person name="Mueller-Roeber B."/>
            <person name="Pagarete A."/>
            <person name="Parker M."/>
            <person name="Probert I."/>
            <person name="Quesneville H."/>
            <person name="Raines C."/>
            <person name="Rensing S.A."/>
            <person name="Riano-Pachon D.M."/>
            <person name="Richier S."/>
            <person name="Rokitta S."/>
            <person name="Shiraiwa Y."/>
            <person name="Soanes D.M."/>
            <person name="van der Giezen M."/>
            <person name="Wahlund T.M."/>
            <person name="Williams B."/>
            <person name="Wilson W."/>
            <person name="Wolfe G."/>
            <person name="Wurch L.L."/>
        </authorList>
    </citation>
    <scope>NUCLEOTIDE SEQUENCE</scope>
</reference>
<dbReference type="KEGG" id="ehx:EMIHUDRAFT_458188"/>
<feature type="transmembrane region" description="Helical" evidence="2">
    <location>
        <begin position="643"/>
        <end position="665"/>
    </location>
</feature>
<sequence length="862" mass="93013">MQLADGTQIVRSPRSDTAMQQPAHLRHTQRTAQTASETGTAEEASETLSDPGASGELLASSRPMGLGGHALLLLALLSGSAVGLLFFSLLGYGVEVYRALASVDWWLAPSLVVGALLLLVALYALDARYWKGAGRIAAYFPLLAAAAGSLGAACLLGTKQYPYAPLLCVFLVPTLGLLLLAVAVSLAFAAWVFWSPAWGVEEWEECEAGPAPETGCPVGVDFGGSQTNMWFGEARAAPPLPQVRQFWRYRIGCDNYTADTSELEDDEAVVSCHTGAFLWWSFPMWALLFALLFYYLAKTMEARDRGSSKTRAQWAIRLFLSSIIFFMAVTWCAASVAGAGLGVARTVEFAMLLFIVVTTAVVGNTVGWGRVGKTAQSLPIYRKLASYSEGFWDYVKAFALWGLGWLAIPTFLALSAANQAARKALPFTLPPDAPGLLTAHGAQLWARLRTWHWASVISKTTFWSLAYLILQVIVMQLVVVFFAFLNEALSDFHTGVVCAIFAGVGLLMFMIPIIPGVPVYIACGAVIPASTMSQANPDWSDDMKPGDEVPKEFWVGLVYATLVGFALKLTAVALEQELIGRQFGNYVAVRSFIRINSLEMRATRRILRRPGINTAKCAILVGGPDWPTSVTTGILKLNLLQMLLGTTPILPLIAASTAAGGMQLLKTKGDLYDSITVIVTFLSFLAQTASTLLAMYFIERTSTQYAAELAAEPPDEEAAFSKAQRDGTNWSSAGVPLWPKVTIITSALMLAGACYLSVVATCFEPFSVSQRISDLPGGTVFGLVRPMGWVVIGLFVGGWVLRYIYRRWAVARARSWLRASTGPRCDVYVSDSPVGSPTSSPSPAASRTAPPDISVSRDVSRV</sequence>
<keyword evidence="2" id="KW-0472">Membrane</keyword>
<evidence type="ECO:0000256" key="1">
    <source>
        <dbReference type="SAM" id="MobiDB-lite"/>
    </source>
</evidence>
<proteinExistence type="predicted"/>
<dbReference type="HOGENOM" id="CLU_369824_0_0_1"/>
<feature type="transmembrane region" description="Helical" evidence="2">
    <location>
        <begin position="277"/>
        <end position="297"/>
    </location>
</feature>
<feature type="transmembrane region" description="Helical" evidence="2">
    <location>
        <begin position="136"/>
        <end position="156"/>
    </location>
</feature>
<evidence type="ECO:0000313" key="4">
    <source>
        <dbReference type="Proteomes" id="UP000013827"/>
    </source>
</evidence>
<evidence type="ECO:0008006" key="5">
    <source>
        <dbReference type="Google" id="ProtNLM"/>
    </source>
</evidence>
<protein>
    <recommendedName>
        <fullName evidence="5">ABC transmembrane type-1 domain-containing protein</fullName>
    </recommendedName>
</protein>
<feature type="transmembrane region" description="Helical" evidence="2">
    <location>
        <begin position="70"/>
        <end position="93"/>
    </location>
</feature>
<feature type="region of interest" description="Disordered" evidence="1">
    <location>
        <begin position="1"/>
        <end position="53"/>
    </location>
</feature>
<keyword evidence="2" id="KW-1133">Transmembrane helix</keyword>
<feature type="transmembrane region" description="Helical" evidence="2">
    <location>
        <begin position="747"/>
        <end position="766"/>
    </location>
</feature>
<feature type="compositionally biased region" description="Low complexity" evidence="1">
    <location>
        <begin position="831"/>
        <end position="852"/>
    </location>
</feature>
<feature type="transmembrane region" description="Helical" evidence="2">
    <location>
        <begin position="553"/>
        <end position="574"/>
    </location>
</feature>
<keyword evidence="2" id="KW-0812">Transmembrane</keyword>